<comment type="caution">
    <text evidence="2">The sequence shown here is derived from an EMBL/GenBank/DDBJ whole genome shotgun (WGS) entry which is preliminary data.</text>
</comment>
<name>X6MYT7_RETFI</name>
<dbReference type="AlphaFoldDB" id="X6MYT7"/>
<gene>
    <name evidence="2" type="ORF">RFI_19049</name>
</gene>
<evidence type="ECO:0000313" key="3">
    <source>
        <dbReference type="Proteomes" id="UP000023152"/>
    </source>
</evidence>
<keyword evidence="3" id="KW-1185">Reference proteome</keyword>
<keyword evidence="1" id="KW-0472">Membrane</keyword>
<evidence type="ECO:0000313" key="2">
    <source>
        <dbReference type="EMBL" id="ETO18230.1"/>
    </source>
</evidence>
<dbReference type="Proteomes" id="UP000023152">
    <property type="component" value="Unassembled WGS sequence"/>
</dbReference>
<accession>X6MYT7</accession>
<sequence length="159" mass="18876">QYDESNTSMNETNGANGINLSQKEFEKIREGIWKKMVDSMATNDYLCNKLNKEWKDMKSFLKQHLLTHDEWVTVKYHPTMLKHLKARFRRDLQNQSVSAILLMAIITSNREFNYERMNHYLKFSDKFTLFVVHFYLIFGGYSTSWKNFAVSRGGIKTKK</sequence>
<proteinExistence type="predicted"/>
<organism evidence="2 3">
    <name type="scientific">Reticulomyxa filosa</name>
    <dbReference type="NCBI Taxonomy" id="46433"/>
    <lineage>
        <taxon>Eukaryota</taxon>
        <taxon>Sar</taxon>
        <taxon>Rhizaria</taxon>
        <taxon>Retaria</taxon>
        <taxon>Foraminifera</taxon>
        <taxon>Monothalamids</taxon>
        <taxon>Reticulomyxidae</taxon>
        <taxon>Reticulomyxa</taxon>
    </lineage>
</organism>
<feature type="transmembrane region" description="Helical" evidence="1">
    <location>
        <begin position="129"/>
        <end position="149"/>
    </location>
</feature>
<feature type="transmembrane region" description="Helical" evidence="1">
    <location>
        <begin position="92"/>
        <end position="109"/>
    </location>
</feature>
<dbReference type="EMBL" id="ASPP01015302">
    <property type="protein sequence ID" value="ETO18230.1"/>
    <property type="molecule type" value="Genomic_DNA"/>
</dbReference>
<keyword evidence="1" id="KW-0812">Transmembrane</keyword>
<feature type="non-terminal residue" evidence="2">
    <location>
        <position position="1"/>
    </location>
</feature>
<keyword evidence="1" id="KW-1133">Transmembrane helix</keyword>
<protein>
    <submittedName>
        <fullName evidence="2">Uncharacterized protein</fullName>
    </submittedName>
</protein>
<reference evidence="2 3" key="1">
    <citation type="journal article" date="2013" name="Curr. Biol.">
        <title>The Genome of the Foraminiferan Reticulomyxa filosa.</title>
        <authorList>
            <person name="Glockner G."/>
            <person name="Hulsmann N."/>
            <person name="Schleicher M."/>
            <person name="Noegel A.A."/>
            <person name="Eichinger L."/>
            <person name="Gallinger C."/>
            <person name="Pawlowski J."/>
            <person name="Sierra R."/>
            <person name="Euteneuer U."/>
            <person name="Pillet L."/>
            <person name="Moustafa A."/>
            <person name="Platzer M."/>
            <person name="Groth M."/>
            <person name="Szafranski K."/>
            <person name="Schliwa M."/>
        </authorList>
    </citation>
    <scope>NUCLEOTIDE SEQUENCE [LARGE SCALE GENOMIC DNA]</scope>
</reference>
<evidence type="ECO:0000256" key="1">
    <source>
        <dbReference type="SAM" id="Phobius"/>
    </source>
</evidence>